<dbReference type="AlphaFoldDB" id="A0A1R4HND5"/>
<protein>
    <recommendedName>
        <fullName evidence="6">3-isopropylmalate dehydratase</fullName>
        <ecNumber evidence="6">4.2.1.33</ecNumber>
    </recommendedName>
</protein>
<dbReference type="InterPro" id="IPR018136">
    <property type="entry name" value="Aconitase_4Fe-4S_BS"/>
</dbReference>
<evidence type="ECO:0000256" key="4">
    <source>
        <dbReference type="ARBA" id="ARBA00004729"/>
    </source>
</evidence>
<evidence type="ECO:0000256" key="9">
    <source>
        <dbReference type="ARBA" id="ARBA00022605"/>
    </source>
</evidence>
<proteinExistence type="predicted"/>
<dbReference type="InterPro" id="IPR050067">
    <property type="entry name" value="IPM_dehydratase_rel_enz"/>
</dbReference>
<accession>A0A1R4HND5</accession>
<evidence type="ECO:0000313" key="17">
    <source>
        <dbReference type="Proteomes" id="UP000196331"/>
    </source>
</evidence>
<comment type="subunit">
    <text evidence="5">Heterodimer of LeuC and LeuD.</text>
</comment>
<keyword evidence="10" id="KW-0479">Metal-binding</keyword>
<reference evidence="16 17" key="1">
    <citation type="submission" date="2017-02" db="EMBL/GenBank/DDBJ databases">
        <authorList>
            <person name="Dridi B."/>
        </authorList>
    </citation>
    <scope>NUCLEOTIDE SEQUENCE [LARGE SCALE GENOMIC DNA]</scope>
    <source>
        <strain evidence="16 17">JB380</strain>
    </source>
</reference>
<evidence type="ECO:0000256" key="2">
    <source>
        <dbReference type="ARBA" id="ARBA00001966"/>
    </source>
</evidence>
<evidence type="ECO:0000256" key="12">
    <source>
        <dbReference type="ARBA" id="ARBA00023014"/>
    </source>
</evidence>
<comment type="function">
    <text evidence="3">Catalyzes the isomerization between 2-isopropylmalate and 3-isopropylmalate, via the formation of 2-isopropylmaleate.</text>
</comment>
<dbReference type="NCBIfam" id="TIGR00170">
    <property type="entry name" value="leuC"/>
    <property type="match status" value="1"/>
</dbReference>
<comment type="pathway">
    <text evidence="4">Amino-acid biosynthesis; L-leucine biosynthesis; L-leucine from 3-methyl-2-oxobutanoate: step 2/4.</text>
</comment>
<dbReference type="InterPro" id="IPR036008">
    <property type="entry name" value="Aconitase_4Fe-4S_dom"/>
</dbReference>
<dbReference type="InterPro" id="IPR001030">
    <property type="entry name" value="Acoase/IPM_deHydtase_lsu_aba"/>
</dbReference>
<keyword evidence="9" id="KW-0028">Amino-acid biosynthesis</keyword>
<dbReference type="PROSITE" id="PS01244">
    <property type="entry name" value="ACONITASE_2"/>
    <property type="match status" value="1"/>
</dbReference>
<dbReference type="Gene3D" id="3.30.499.10">
    <property type="entry name" value="Aconitase, domain 3"/>
    <property type="match status" value="2"/>
</dbReference>
<evidence type="ECO:0000256" key="14">
    <source>
        <dbReference type="ARBA" id="ARBA00023304"/>
    </source>
</evidence>
<dbReference type="Pfam" id="PF00330">
    <property type="entry name" value="Aconitase"/>
    <property type="match status" value="1"/>
</dbReference>
<dbReference type="PANTHER" id="PTHR43822:SF9">
    <property type="entry name" value="3-ISOPROPYLMALATE DEHYDRATASE"/>
    <property type="match status" value="1"/>
</dbReference>
<dbReference type="GO" id="GO:0009098">
    <property type="term" value="P:L-leucine biosynthetic process"/>
    <property type="evidence" value="ECO:0007669"/>
    <property type="project" value="UniProtKB-UniPathway"/>
</dbReference>
<dbReference type="GO" id="GO:0046872">
    <property type="term" value="F:metal ion binding"/>
    <property type="evidence" value="ECO:0007669"/>
    <property type="project" value="UniProtKB-KW"/>
</dbReference>
<dbReference type="NCBIfam" id="NF004016">
    <property type="entry name" value="PRK05478.1"/>
    <property type="match status" value="1"/>
</dbReference>
<evidence type="ECO:0000256" key="10">
    <source>
        <dbReference type="ARBA" id="ARBA00022723"/>
    </source>
</evidence>
<evidence type="ECO:0000313" key="16">
    <source>
        <dbReference type="EMBL" id="SJN09051.1"/>
    </source>
</evidence>
<dbReference type="RefSeq" id="WP_087105389.1">
    <property type="nucleotide sequence ID" value="NZ_FUKM01000003.1"/>
</dbReference>
<dbReference type="GO" id="GO:0051539">
    <property type="term" value="F:4 iron, 4 sulfur cluster binding"/>
    <property type="evidence" value="ECO:0007669"/>
    <property type="project" value="UniProtKB-KW"/>
</dbReference>
<gene>
    <name evidence="16" type="ORF">CZ787_00600</name>
</gene>
<dbReference type="SUPFAM" id="SSF53732">
    <property type="entry name" value="Aconitase iron-sulfur domain"/>
    <property type="match status" value="1"/>
</dbReference>
<comment type="cofactor">
    <cofactor evidence="2">
        <name>[4Fe-4S] cluster</name>
        <dbReference type="ChEBI" id="CHEBI:49883"/>
    </cofactor>
</comment>
<dbReference type="GO" id="GO:0003861">
    <property type="term" value="F:3-isopropylmalate dehydratase activity"/>
    <property type="evidence" value="ECO:0007669"/>
    <property type="project" value="UniProtKB-EC"/>
</dbReference>
<evidence type="ECO:0000256" key="8">
    <source>
        <dbReference type="ARBA" id="ARBA00022485"/>
    </source>
</evidence>
<evidence type="ECO:0000256" key="3">
    <source>
        <dbReference type="ARBA" id="ARBA00002695"/>
    </source>
</evidence>
<keyword evidence="14" id="KW-0100">Branched-chain amino acid biosynthesis</keyword>
<dbReference type="PANTHER" id="PTHR43822">
    <property type="entry name" value="HOMOACONITASE, MITOCHONDRIAL-RELATED"/>
    <property type="match status" value="1"/>
</dbReference>
<dbReference type="Proteomes" id="UP000196331">
    <property type="component" value="Unassembled WGS sequence"/>
</dbReference>
<evidence type="ECO:0000259" key="15">
    <source>
        <dbReference type="Pfam" id="PF00330"/>
    </source>
</evidence>
<name>A0A1R4HND5_9GAMM</name>
<evidence type="ECO:0000256" key="7">
    <source>
        <dbReference type="ARBA" id="ARBA00022430"/>
    </source>
</evidence>
<evidence type="ECO:0000256" key="6">
    <source>
        <dbReference type="ARBA" id="ARBA00011998"/>
    </source>
</evidence>
<keyword evidence="11" id="KW-0408">Iron</keyword>
<comment type="caution">
    <text evidence="16">The sequence shown here is derived from an EMBL/GenBank/DDBJ whole genome shotgun (WGS) entry which is preliminary data.</text>
</comment>
<dbReference type="InterPro" id="IPR033941">
    <property type="entry name" value="IPMI_cat"/>
</dbReference>
<comment type="catalytic activity">
    <reaction evidence="1">
        <text>(2R,3S)-3-isopropylmalate = (2S)-2-isopropylmalate</text>
        <dbReference type="Rhea" id="RHEA:32287"/>
        <dbReference type="ChEBI" id="CHEBI:1178"/>
        <dbReference type="ChEBI" id="CHEBI:35121"/>
        <dbReference type="EC" id="4.2.1.33"/>
    </reaction>
</comment>
<sequence length="462" mass="49378">MTQPSLTLFEKIWKQHVIASDGEFDLLWVDRHFVHEGSFHAFDKLDSSGRPLAHPELTFGIADHYVPSDLKRLNDDAEVAGMIRLLEDNTTKHQLTYLGLGHSDRGIVHVAAPELGLTLPGLIIVCGDSHTTTHGAFGALAMGIGASEVAHVLATQALWQRRPKTMRIHVEGELAQGVTAKDLALHIIHEIGSGGATGHAVEYTGLAVSAFSMDARMTLCNMTIEAGARVGMIAPDAITFTWLRNTPQAPQGADFARAERHWRELYSDNGAFYDKQVIINANEVAPRITWGTSPEQSVAVNESFSPADNNATHTSLAYMGLKMGDPIIGLKVDQVFIGSCTNSRLSDLRDAAAVLVNGTVKVPTLIVAGSNRVKAQAEAEGLADIFRQAGASWGESGCSMCVAMNGDSVAPGKRCASTSNRNFPGRQGPDARTHLMSPAMAAAAALNGKIVDVRQFAIGANT</sequence>
<dbReference type="CDD" id="cd01583">
    <property type="entry name" value="IPMI"/>
    <property type="match status" value="1"/>
</dbReference>
<dbReference type="EMBL" id="FUKM01000003">
    <property type="protein sequence ID" value="SJN09051.1"/>
    <property type="molecule type" value="Genomic_DNA"/>
</dbReference>
<keyword evidence="12" id="KW-0411">Iron-sulfur</keyword>
<dbReference type="PRINTS" id="PR00415">
    <property type="entry name" value="ACONITASE"/>
</dbReference>
<keyword evidence="13 16" id="KW-0456">Lyase</keyword>
<keyword evidence="7" id="KW-0432">Leucine biosynthesis</keyword>
<evidence type="ECO:0000256" key="13">
    <source>
        <dbReference type="ARBA" id="ARBA00023239"/>
    </source>
</evidence>
<keyword evidence="8" id="KW-0004">4Fe-4S</keyword>
<dbReference type="EC" id="4.2.1.33" evidence="6"/>
<dbReference type="NCBIfam" id="NF009116">
    <property type="entry name" value="PRK12466.1"/>
    <property type="match status" value="1"/>
</dbReference>
<dbReference type="UniPathway" id="UPA00048">
    <property type="reaction ID" value="UER00071"/>
</dbReference>
<organism evidence="16 17">
    <name type="scientific">Halomonas citrativorans</name>
    <dbReference type="NCBI Taxonomy" id="2742612"/>
    <lineage>
        <taxon>Bacteria</taxon>
        <taxon>Pseudomonadati</taxon>
        <taxon>Pseudomonadota</taxon>
        <taxon>Gammaproteobacteria</taxon>
        <taxon>Oceanospirillales</taxon>
        <taxon>Halomonadaceae</taxon>
        <taxon>Halomonas</taxon>
    </lineage>
</organism>
<evidence type="ECO:0000256" key="5">
    <source>
        <dbReference type="ARBA" id="ARBA00011271"/>
    </source>
</evidence>
<dbReference type="PROSITE" id="PS00450">
    <property type="entry name" value="ACONITASE_1"/>
    <property type="match status" value="1"/>
</dbReference>
<feature type="domain" description="Aconitase/3-isopropylmalate dehydratase large subunit alpha/beta/alpha" evidence="15">
    <location>
        <begin position="10"/>
        <end position="448"/>
    </location>
</feature>
<evidence type="ECO:0000256" key="11">
    <source>
        <dbReference type="ARBA" id="ARBA00023004"/>
    </source>
</evidence>
<dbReference type="InterPro" id="IPR004430">
    <property type="entry name" value="3-IsopropMal_deHydase_lsu"/>
</dbReference>
<evidence type="ECO:0000256" key="1">
    <source>
        <dbReference type="ARBA" id="ARBA00000491"/>
    </source>
</evidence>
<dbReference type="InterPro" id="IPR015931">
    <property type="entry name" value="Acnase/IPM_dHydase_lsu_aba_1/3"/>
</dbReference>
<dbReference type="OrthoDB" id="9802769at2"/>